<evidence type="ECO:0000256" key="4">
    <source>
        <dbReference type="ARBA" id="ARBA00023136"/>
    </source>
</evidence>
<dbReference type="GO" id="GO:0022857">
    <property type="term" value="F:transmembrane transporter activity"/>
    <property type="evidence" value="ECO:0007669"/>
    <property type="project" value="InterPro"/>
</dbReference>
<evidence type="ECO:0000313" key="7">
    <source>
        <dbReference type="EMBL" id="SFA61344.1"/>
    </source>
</evidence>
<feature type="transmembrane region" description="Helical" evidence="6">
    <location>
        <begin position="314"/>
        <end position="337"/>
    </location>
</feature>
<dbReference type="EMBL" id="FOJN01000017">
    <property type="protein sequence ID" value="SFA61344.1"/>
    <property type="molecule type" value="Genomic_DNA"/>
</dbReference>
<dbReference type="PANTHER" id="PTHR43652:SF2">
    <property type="entry name" value="BASIC AMINO ACID ANTIPORTER YFCC-RELATED"/>
    <property type="match status" value="1"/>
</dbReference>
<reference evidence="7 8" key="1">
    <citation type="submission" date="2016-10" db="EMBL/GenBank/DDBJ databases">
        <authorList>
            <person name="de Groot N.N."/>
        </authorList>
    </citation>
    <scope>NUCLEOTIDE SEQUENCE [LARGE SCALE GENOMIC DNA]</scope>
    <source>
        <strain evidence="7 8">DSM 44908</strain>
    </source>
</reference>
<feature type="transmembrane region" description="Helical" evidence="6">
    <location>
        <begin position="380"/>
        <end position="401"/>
    </location>
</feature>
<feature type="transmembrane region" description="Helical" evidence="6">
    <location>
        <begin position="234"/>
        <end position="260"/>
    </location>
</feature>
<feature type="transmembrane region" description="Helical" evidence="6">
    <location>
        <begin position="83"/>
        <end position="100"/>
    </location>
</feature>
<feature type="compositionally biased region" description="Basic residues" evidence="5">
    <location>
        <begin position="13"/>
        <end position="28"/>
    </location>
</feature>
<accession>A0A1I0UBD2</accession>
<comment type="subcellular location">
    <subcellularLocation>
        <location evidence="1">Membrane</location>
        <topology evidence="1">Multi-pass membrane protein</topology>
    </subcellularLocation>
</comment>
<evidence type="ECO:0000256" key="1">
    <source>
        <dbReference type="ARBA" id="ARBA00004141"/>
    </source>
</evidence>
<evidence type="ECO:0000256" key="5">
    <source>
        <dbReference type="SAM" id="MobiDB-lite"/>
    </source>
</evidence>
<feature type="transmembrane region" description="Helical" evidence="6">
    <location>
        <begin position="30"/>
        <end position="49"/>
    </location>
</feature>
<feature type="transmembrane region" description="Helical" evidence="6">
    <location>
        <begin position="112"/>
        <end position="132"/>
    </location>
</feature>
<organism evidence="7 8">
    <name type="scientific">Rhodococcoides kroppenstedtii</name>
    <dbReference type="NCBI Taxonomy" id="293050"/>
    <lineage>
        <taxon>Bacteria</taxon>
        <taxon>Bacillati</taxon>
        <taxon>Actinomycetota</taxon>
        <taxon>Actinomycetes</taxon>
        <taxon>Mycobacteriales</taxon>
        <taxon>Nocardiaceae</taxon>
        <taxon>Rhodococcoides</taxon>
    </lineage>
</organism>
<proteinExistence type="predicted"/>
<dbReference type="Proteomes" id="UP000182054">
    <property type="component" value="Unassembled WGS sequence"/>
</dbReference>
<keyword evidence="4 6" id="KW-0472">Membrane</keyword>
<feature type="transmembrane region" description="Helical" evidence="6">
    <location>
        <begin position="56"/>
        <end position="77"/>
    </location>
</feature>
<dbReference type="AlphaFoldDB" id="A0A1I0UBD2"/>
<feature type="transmembrane region" description="Helical" evidence="6">
    <location>
        <begin position="291"/>
        <end position="308"/>
    </location>
</feature>
<dbReference type="OrthoDB" id="9156049at2"/>
<evidence type="ECO:0000256" key="3">
    <source>
        <dbReference type="ARBA" id="ARBA00022989"/>
    </source>
</evidence>
<feature type="region of interest" description="Disordered" evidence="5">
    <location>
        <begin position="1"/>
        <end position="29"/>
    </location>
</feature>
<evidence type="ECO:0000313" key="8">
    <source>
        <dbReference type="Proteomes" id="UP000182054"/>
    </source>
</evidence>
<feature type="transmembrane region" description="Helical" evidence="6">
    <location>
        <begin position="408"/>
        <end position="424"/>
    </location>
</feature>
<dbReference type="InterPro" id="IPR001898">
    <property type="entry name" value="SLC13A/DASS"/>
</dbReference>
<keyword evidence="3 6" id="KW-1133">Transmembrane helix</keyword>
<evidence type="ECO:0000256" key="2">
    <source>
        <dbReference type="ARBA" id="ARBA00022692"/>
    </source>
</evidence>
<dbReference type="PANTHER" id="PTHR43652">
    <property type="entry name" value="BASIC AMINO ACID ANTIPORTER YFCC-RELATED"/>
    <property type="match status" value="1"/>
</dbReference>
<feature type="transmembrane region" description="Helical" evidence="6">
    <location>
        <begin position="191"/>
        <end position="214"/>
    </location>
</feature>
<feature type="transmembrane region" description="Helical" evidence="6">
    <location>
        <begin position="467"/>
        <end position="490"/>
    </location>
</feature>
<dbReference type="GO" id="GO:0005886">
    <property type="term" value="C:plasma membrane"/>
    <property type="evidence" value="ECO:0007669"/>
    <property type="project" value="TreeGrafter"/>
</dbReference>
<protein>
    <submittedName>
        <fullName evidence="7">Anion transporter</fullName>
    </submittedName>
</protein>
<feature type="transmembrane region" description="Helical" evidence="6">
    <location>
        <begin position="344"/>
        <end position="368"/>
    </location>
</feature>
<evidence type="ECO:0000256" key="6">
    <source>
        <dbReference type="SAM" id="Phobius"/>
    </source>
</evidence>
<dbReference type="GeneID" id="85487421"/>
<name>A0A1I0UBD2_9NOCA</name>
<dbReference type="Pfam" id="PF00939">
    <property type="entry name" value="Na_sulph_symp"/>
    <property type="match status" value="1"/>
</dbReference>
<gene>
    <name evidence="7" type="ORF">SAMN05444374_11762</name>
</gene>
<keyword evidence="2 6" id="KW-0812">Transmembrane</keyword>
<dbReference type="RefSeq" id="WP_074922334.1">
    <property type="nucleotide sequence ID" value="NZ_FOJN01000017.1"/>
</dbReference>
<dbReference type="InterPro" id="IPR051679">
    <property type="entry name" value="DASS-Related_Transporters"/>
</dbReference>
<sequence length="499" mass="51057">MTVTEFATTPPAHRMRVPRPAPSRRRGPRLPVPAAVGALVVLLSGLAVVNAGVTGALGADGVVTLLVFLVAVWMWIFAPVDDTYVALGAALALVIAGPVDTETFTRTLGDQIIWLLVGSFVIAAAVTASGLSSRVAARVLVLARTPRHLVHAVTATLLLTTFAVPSTSGRAALALPVFLALAAALRHRRSLVLTLALVFPAVILFSAVGSLLGAGAHLITSEIVRTATGAGFDFLQWMLLGLPLAVVWSHLAAEIALSLFTDRAERRTPLALTRTDLGADTGPLTTAQRRVTAVLVVVVVAWCTEPLHGIDPAIVAMTGALVAAAPAVGATTLPAAVKTVPWSLLLFMAATLCLGVALTGSGAAQWLADSVFGPLGGLGSSAAAAFVVTVVIVSLVSHLVVQSRSARSAVLIPLVVATAPTFGIDPAAAAFVSTAAAGFCLTLTSSAKPVAMFAATDTVPGYDARHLLRLSAALAPVSLALVLACAVWLWPMLGLGLHL</sequence>
<feature type="transmembrane region" description="Helical" evidence="6">
    <location>
        <begin position="430"/>
        <end position="455"/>
    </location>
</feature>